<evidence type="ECO:0000256" key="3">
    <source>
        <dbReference type="ARBA" id="ARBA00022679"/>
    </source>
</evidence>
<accession>A0A5E4LPX2</accession>
<dbReference type="EMBL" id="CABMJJ010000007">
    <property type="protein sequence ID" value="VVC03429.1"/>
    <property type="molecule type" value="Genomic_DNA"/>
</dbReference>
<dbReference type="InterPro" id="IPR036393">
    <property type="entry name" value="AceGlu_kinase-like_sf"/>
</dbReference>
<dbReference type="SUPFAM" id="SSF53633">
    <property type="entry name" value="Carbamate kinase-like"/>
    <property type="match status" value="1"/>
</dbReference>
<reference evidence="9 10" key="1">
    <citation type="submission" date="2019-08" db="EMBL/GenBank/DDBJ databases">
        <authorList>
            <person name="Vazquez-Campos X."/>
        </authorList>
    </citation>
    <scope>NUCLEOTIDE SEQUENCE [LARGE SCALE GENOMIC DNA]</scope>
    <source>
        <strain evidence="9">LFW-283_2</strain>
    </source>
</reference>
<evidence type="ECO:0000256" key="1">
    <source>
        <dbReference type="ARBA" id="ARBA00011066"/>
    </source>
</evidence>
<evidence type="ECO:0000313" key="9">
    <source>
        <dbReference type="EMBL" id="VVC03429.1"/>
    </source>
</evidence>
<dbReference type="Gene3D" id="3.40.1160.10">
    <property type="entry name" value="Acetylglutamate kinase-like"/>
    <property type="match status" value="1"/>
</dbReference>
<sequence>MRIVIALGGNALLPKGAKGTAEEQLDAAKKVVKKLEPILKANQVVLTHGNGPQVGNLLIQQQATKEVSPMPLDVLDAMTQGQIGYFIASAISMTGLHSATLITRVVVDPDDPAFQNPSKPIGPFYDEPVRPGMKMDANRGYRLFVASPEPVKIREHDAIDSLLERNFVVIAVGGGGIPIKKTGEGLEAVIDKDRATSLLASQVSADLLVFVTSVDFVYVNFGKNNEKKLSSIAIKEAKNYLEAKEFAEGSMKPKIEAALHFIENTGKKVIICSIDNVDRALQEKAGTVLHV</sequence>
<proteinExistence type="inferred from homology"/>
<dbReference type="Pfam" id="PF00696">
    <property type="entry name" value="AA_kinase"/>
    <property type="match status" value="1"/>
</dbReference>
<evidence type="ECO:0000256" key="7">
    <source>
        <dbReference type="PIRNR" id="PIRNR000723"/>
    </source>
</evidence>
<dbReference type="GO" id="GO:0005524">
    <property type="term" value="F:ATP binding"/>
    <property type="evidence" value="ECO:0007669"/>
    <property type="project" value="UniProtKB-KW"/>
</dbReference>
<dbReference type="Proteomes" id="UP000789941">
    <property type="component" value="Unassembled WGS sequence"/>
</dbReference>
<dbReference type="GO" id="GO:0019546">
    <property type="term" value="P:L-arginine deiminase pathway"/>
    <property type="evidence" value="ECO:0007669"/>
    <property type="project" value="TreeGrafter"/>
</dbReference>
<dbReference type="NCBIfam" id="NF009007">
    <property type="entry name" value="PRK12352.1"/>
    <property type="match status" value="1"/>
</dbReference>
<dbReference type="InterPro" id="IPR023000">
    <property type="entry name" value="Shikimate_kinase_CS"/>
</dbReference>
<dbReference type="PIRSF" id="PIRSF000723">
    <property type="entry name" value="Carbamate_kin"/>
    <property type="match status" value="1"/>
</dbReference>
<protein>
    <recommendedName>
        <fullName evidence="2 7">Carbamate kinase</fullName>
    </recommendedName>
</protein>
<feature type="domain" description="Aspartate/glutamate/uridylate kinase" evidence="8">
    <location>
        <begin position="1"/>
        <end position="273"/>
    </location>
</feature>
<comment type="similarity">
    <text evidence="1 7">Belongs to the carbamate kinase family.</text>
</comment>
<dbReference type="PANTHER" id="PTHR30409">
    <property type="entry name" value="CARBAMATE KINASE"/>
    <property type="match status" value="1"/>
</dbReference>
<evidence type="ECO:0000313" key="10">
    <source>
        <dbReference type="Proteomes" id="UP000789941"/>
    </source>
</evidence>
<dbReference type="PROSITE" id="PS01128">
    <property type="entry name" value="SHIKIMATE_KINASE"/>
    <property type="match status" value="1"/>
</dbReference>
<gene>
    <name evidence="9" type="primary">cpkA</name>
    <name evidence="9" type="ORF">LFW2832_00364</name>
</gene>
<keyword evidence="3 7" id="KW-0808">Transferase</keyword>
<dbReference type="CDD" id="cd04235">
    <property type="entry name" value="AAK_CK"/>
    <property type="match status" value="1"/>
</dbReference>
<dbReference type="PRINTS" id="PR01469">
    <property type="entry name" value="CARBMTKINASE"/>
</dbReference>
<keyword evidence="4" id="KW-0547">Nucleotide-binding</keyword>
<dbReference type="FunFam" id="3.40.1160.10:FF:000007">
    <property type="entry name" value="Carbamate kinase"/>
    <property type="match status" value="1"/>
</dbReference>
<name>A0A5E4LPX2_9ARCH</name>
<evidence type="ECO:0000256" key="4">
    <source>
        <dbReference type="ARBA" id="ARBA00022741"/>
    </source>
</evidence>
<evidence type="ECO:0000256" key="5">
    <source>
        <dbReference type="ARBA" id="ARBA00022777"/>
    </source>
</evidence>
<evidence type="ECO:0000259" key="8">
    <source>
        <dbReference type="Pfam" id="PF00696"/>
    </source>
</evidence>
<dbReference type="AlphaFoldDB" id="A0A5E4LPX2"/>
<dbReference type="InterPro" id="IPR003964">
    <property type="entry name" value="Carb_kinase"/>
</dbReference>
<evidence type="ECO:0000256" key="6">
    <source>
        <dbReference type="ARBA" id="ARBA00022840"/>
    </source>
</evidence>
<dbReference type="GO" id="GO:0008804">
    <property type="term" value="F:carbamate kinase activity"/>
    <property type="evidence" value="ECO:0007669"/>
    <property type="project" value="InterPro"/>
</dbReference>
<keyword evidence="5 7" id="KW-0418">Kinase</keyword>
<dbReference type="PANTHER" id="PTHR30409:SF1">
    <property type="entry name" value="CARBAMATE KINASE-RELATED"/>
    <property type="match status" value="1"/>
</dbReference>
<evidence type="ECO:0000256" key="2">
    <source>
        <dbReference type="ARBA" id="ARBA00020752"/>
    </source>
</evidence>
<comment type="caution">
    <text evidence="9">The sequence shown here is derived from an EMBL/GenBank/DDBJ whole genome shotgun (WGS) entry which is preliminary data.</text>
</comment>
<dbReference type="GO" id="GO:0005829">
    <property type="term" value="C:cytosol"/>
    <property type="evidence" value="ECO:0007669"/>
    <property type="project" value="TreeGrafter"/>
</dbReference>
<dbReference type="InterPro" id="IPR001048">
    <property type="entry name" value="Asp/Glu/Uridylate_kinase"/>
</dbReference>
<organism evidence="9 10">
    <name type="scientific">Candidatus Bilamarchaeum dharawalense</name>
    <dbReference type="NCBI Taxonomy" id="2885759"/>
    <lineage>
        <taxon>Archaea</taxon>
        <taxon>Candidatus Micrarchaeota</taxon>
        <taxon>Candidatus Micrarchaeia</taxon>
        <taxon>Candidatus Anstonellales</taxon>
        <taxon>Candidatus Bilamarchaeaceae</taxon>
        <taxon>Candidatus Bilamarchaeum</taxon>
    </lineage>
</organism>
<keyword evidence="6" id="KW-0067">ATP-binding</keyword>